<dbReference type="Proteomes" id="UP000668214">
    <property type="component" value="Unassembled WGS sequence"/>
</dbReference>
<dbReference type="EMBL" id="JAANIA010002346">
    <property type="protein sequence ID" value="KAG5316089.1"/>
    <property type="molecule type" value="Genomic_DNA"/>
</dbReference>
<accession>A0A836JJQ4</accession>
<dbReference type="Pfam" id="PF03564">
    <property type="entry name" value="DUF1759"/>
    <property type="match status" value="1"/>
</dbReference>
<feature type="compositionally biased region" description="Low complexity" evidence="1">
    <location>
        <begin position="683"/>
        <end position="694"/>
    </location>
</feature>
<evidence type="ECO:0000313" key="3">
    <source>
        <dbReference type="EMBL" id="KAG5316089.1"/>
    </source>
</evidence>
<sequence>MGGGQRRRFDNLRWIVQKHVRALFEVPAVRKENHSMTRELLDTVLKHLRVLKALGRPTNYWDDLIIHLIICKLDVVTSKALIEFLTLRCQALESVHSKFHNNVTSNITSKHSTFVANVATSNLSCAVCKENHSIYHCKEFALHTHAKSVLKHIKLADPNFNVPASIDMLIGAESFWRLICAGQIKQSKNQPTLQNTHFEWIISGPQEDLFSILARFRTFKTALTADIAKIYRQVLIDSTQTPLQRIFWRESPDKEITALLQDGKFELRKWASNALALQDQNSSEPREFTLSSDKNSEKKALGIAWNCQADVFKYSLLQGRRSTKLIKCYIAIFICLANFVGVERELSELRDLNNISSIKSHGGLWEAAVKVTKRHLVRITRNSNLKREELETLLIQIKAILNSRPSHPSFRGLQRFHPSNSRHFLVGTPLTAYPKPSLDEVPVNRLSRWQYIQLLRQHFWKRWTREYLHHCQERNKWKINEPSVHVGQMVTIKEDNEEDLRSPYFRPPLQGVAKQLNSLADVEDRTAPVGKKSPSQLPRGGGEGEILDLPQGRGDRGSPPQEGHHGSPHMGSEGPGEPRQGRQIGVEPQINVPRPRPDEPQPLGWDTKHAHAVPRRVGERTGHRRGPRSNPGESPQLGGGLSGGGGQPARARHPADDSHICRGGGSHIGRGGVHAGRVGSPDPHGVGVHPRGGVTKTPPTSDGASQFRSWAPPITETLDAQFLEDVVAALFPKRERDIPERTARLVLLRKEGKPAESPSAYRPICLLDDVGKLLERVIAARIVRHLSRDGPDLSRGQYGFREGLSTIDAVRQTWGRAVGTANVAVACVVGSIKELGLRKHRINRQNDTESLPELYSDIIHSLSPS</sequence>
<name>A0A836JJQ4_9HYME</name>
<feature type="non-terminal residue" evidence="3">
    <location>
        <position position="865"/>
    </location>
</feature>
<feature type="region of interest" description="Disordered" evidence="1">
    <location>
        <begin position="673"/>
        <end position="706"/>
    </location>
</feature>
<protein>
    <submittedName>
        <fullName evidence="3">RTXE polymerase</fullName>
    </submittedName>
</protein>
<feature type="compositionally biased region" description="Gly residues" evidence="1">
    <location>
        <begin position="637"/>
        <end position="647"/>
    </location>
</feature>
<feature type="region of interest" description="Disordered" evidence="1">
    <location>
        <begin position="520"/>
        <end position="656"/>
    </location>
</feature>
<dbReference type="Pfam" id="PF18701">
    <property type="entry name" value="DUF5641"/>
    <property type="match status" value="1"/>
</dbReference>
<dbReference type="PANTHER" id="PTHR47331">
    <property type="entry name" value="PHD-TYPE DOMAIN-CONTAINING PROTEIN"/>
    <property type="match status" value="1"/>
</dbReference>
<reference evidence="3" key="1">
    <citation type="submission" date="2020-02" db="EMBL/GenBank/DDBJ databases">
        <title>Relaxed selection underlies rapid genomic changes in the transitions from sociality to social parasitism in ants.</title>
        <authorList>
            <person name="Bi X."/>
        </authorList>
    </citation>
    <scope>NUCLEOTIDE SEQUENCE</scope>
    <source>
        <strain evidence="3">BGI-DK2014c</strain>
        <tissue evidence="3">Whole body</tissue>
    </source>
</reference>
<evidence type="ECO:0000259" key="2">
    <source>
        <dbReference type="Pfam" id="PF18701"/>
    </source>
</evidence>
<dbReference type="InterPro" id="IPR040676">
    <property type="entry name" value="DUF5641"/>
</dbReference>
<feature type="compositionally biased region" description="Polar residues" evidence="1">
    <location>
        <begin position="697"/>
        <end position="706"/>
    </location>
</feature>
<feature type="domain" description="DUF5641" evidence="2">
    <location>
        <begin position="447"/>
        <end position="499"/>
    </location>
</feature>
<dbReference type="InterPro" id="IPR005312">
    <property type="entry name" value="DUF1759"/>
</dbReference>
<evidence type="ECO:0000256" key="1">
    <source>
        <dbReference type="SAM" id="MobiDB-lite"/>
    </source>
</evidence>
<keyword evidence="4" id="KW-1185">Reference proteome</keyword>
<feature type="non-terminal residue" evidence="3">
    <location>
        <position position="1"/>
    </location>
</feature>
<dbReference type="AlphaFoldDB" id="A0A836JJQ4"/>
<organism evidence="3 4">
    <name type="scientific">Pseudoatta argentina</name>
    <dbReference type="NCBI Taxonomy" id="621737"/>
    <lineage>
        <taxon>Eukaryota</taxon>
        <taxon>Metazoa</taxon>
        <taxon>Ecdysozoa</taxon>
        <taxon>Arthropoda</taxon>
        <taxon>Hexapoda</taxon>
        <taxon>Insecta</taxon>
        <taxon>Pterygota</taxon>
        <taxon>Neoptera</taxon>
        <taxon>Endopterygota</taxon>
        <taxon>Hymenoptera</taxon>
        <taxon>Apocrita</taxon>
        <taxon>Aculeata</taxon>
        <taxon>Formicoidea</taxon>
        <taxon>Formicidae</taxon>
        <taxon>Myrmicinae</taxon>
        <taxon>Pseudoatta</taxon>
    </lineage>
</organism>
<comment type="caution">
    <text evidence="3">The sequence shown here is derived from an EMBL/GenBank/DDBJ whole genome shotgun (WGS) entry which is preliminary data.</text>
</comment>
<proteinExistence type="predicted"/>
<evidence type="ECO:0000313" key="4">
    <source>
        <dbReference type="Proteomes" id="UP000668214"/>
    </source>
</evidence>
<gene>
    <name evidence="3" type="ORF">G6Z78_0011013</name>
</gene>